<evidence type="ECO:0000313" key="5">
    <source>
        <dbReference type="Proteomes" id="UP001344658"/>
    </source>
</evidence>
<evidence type="ECO:0000259" key="3">
    <source>
        <dbReference type="Pfam" id="PF03713"/>
    </source>
</evidence>
<feature type="domain" description="DUF305" evidence="3">
    <location>
        <begin position="70"/>
        <end position="245"/>
    </location>
</feature>
<comment type="caution">
    <text evidence="4">The sequence shown here is derived from an EMBL/GenBank/DDBJ whole genome shotgun (WGS) entry which is preliminary data.</text>
</comment>
<dbReference type="Gene3D" id="1.20.1260.10">
    <property type="match status" value="1"/>
</dbReference>
<dbReference type="PANTHER" id="PTHR36933">
    <property type="entry name" value="SLL0788 PROTEIN"/>
    <property type="match status" value="1"/>
</dbReference>
<feature type="transmembrane region" description="Helical" evidence="2">
    <location>
        <begin position="34"/>
        <end position="54"/>
    </location>
</feature>
<dbReference type="EMBL" id="JAZEWV010000025">
    <property type="protein sequence ID" value="MEE4545131.1"/>
    <property type="molecule type" value="Genomic_DNA"/>
</dbReference>
<accession>A0ABU7PH25</accession>
<dbReference type="Pfam" id="PF03713">
    <property type="entry name" value="DUF305"/>
    <property type="match status" value="1"/>
</dbReference>
<name>A0ABU7PH25_9ACTN</name>
<dbReference type="PANTHER" id="PTHR36933:SF1">
    <property type="entry name" value="SLL0788 PROTEIN"/>
    <property type="match status" value="1"/>
</dbReference>
<organism evidence="4 5">
    <name type="scientific">Actinacidiphila polyblastidii</name>
    <dbReference type="NCBI Taxonomy" id="3110430"/>
    <lineage>
        <taxon>Bacteria</taxon>
        <taxon>Bacillati</taxon>
        <taxon>Actinomycetota</taxon>
        <taxon>Actinomycetes</taxon>
        <taxon>Kitasatosporales</taxon>
        <taxon>Streptomycetaceae</taxon>
        <taxon>Actinacidiphila</taxon>
    </lineage>
</organism>
<dbReference type="RefSeq" id="WP_330798489.1">
    <property type="nucleotide sequence ID" value="NZ_JAZEWV010000025.1"/>
</dbReference>
<protein>
    <submittedName>
        <fullName evidence="4">DUF305 domain-containing protein</fullName>
    </submittedName>
</protein>
<evidence type="ECO:0000256" key="1">
    <source>
        <dbReference type="SAM" id="MobiDB-lite"/>
    </source>
</evidence>
<dbReference type="Proteomes" id="UP001344658">
    <property type="component" value="Unassembled WGS sequence"/>
</dbReference>
<sequence length="252" mass="26223">MSVPPTERTAQAGRSAADAPAAAGRRPSGLHRGVQVLVVAVAAVVVLVTAGIVGRAAGGPEAPSGSSVSAGFARDMIDHHAQAVEMATIVHDRTRSSDVRYLATDIALTQTSQMGEMQGWLDAWRLPLGRTGQPMAWMRAGGDGMSMGAGGGGSVPAGMDPAMMRLGPDGLMPGMATTAQVNRLRTLAPAKADVLFLQLMVRHHRAGVAMAQMALDLTDNAQVDRLAQTMVTSQQAEIAQMTQMLHQRGATP</sequence>
<evidence type="ECO:0000256" key="2">
    <source>
        <dbReference type="SAM" id="Phobius"/>
    </source>
</evidence>
<gene>
    <name evidence="4" type="ORF">V2S66_24575</name>
</gene>
<reference evidence="4 5" key="1">
    <citation type="submission" date="2023-12" db="EMBL/GenBank/DDBJ databases">
        <title>Streptomyces sp. V4-01.</title>
        <authorList>
            <person name="Somphong A."/>
            <person name="Phongsopitanun W."/>
        </authorList>
    </citation>
    <scope>NUCLEOTIDE SEQUENCE [LARGE SCALE GENOMIC DNA]</scope>
    <source>
        <strain evidence="4 5">V4-01</strain>
    </source>
</reference>
<keyword evidence="2" id="KW-0472">Membrane</keyword>
<proteinExistence type="predicted"/>
<keyword evidence="5" id="KW-1185">Reference proteome</keyword>
<dbReference type="InterPro" id="IPR005183">
    <property type="entry name" value="DUF305_CopM-like"/>
</dbReference>
<feature type="region of interest" description="Disordered" evidence="1">
    <location>
        <begin position="1"/>
        <end position="27"/>
    </location>
</feature>
<keyword evidence="2" id="KW-0812">Transmembrane</keyword>
<dbReference type="InterPro" id="IPR012347">
    <property type="entry name" value="Ferritin-like"/>
</dbReference>
<keyword evidence="2" id="KW-1133">Transmembrane helix</keyword>
<evidence type="ECO:0000313" key="4">
    <source>
        <dbReference type="EMBL" id="MEE4545131.1"/>
    </source>
</evidence>
<feature type="compositionally biased region" description="Low complexity" evidence="1">
    <location>
        <begin position="10"/>
        <end position="27"/>
    </location>
</feature>